<dbReference type="EMBL" id="CP013118">
    <property type="protein sequence ID" value="ALO15687.1"/>
    <property type="molecule type" value="Genomic_DNA"/>
</dbReference>
<dbReference type="InterPro" id="IPR003772">
    <property type="entry name" value="YceD"/>
</dbReference>
<dbReference type="Proteomes" id="UP000064893">
    <property type="component" value="Chromosome"/>
</dbReference>
<evidence type="ECO:0000313" key="2">
    <source>
        <dbReference type="Proteomes" id="UP000064893"/>
    </source>
</evidence>
<name>A0A0S2I089_9BACT</name>
<accession>A0A0S2I089</accession>
<dbReference type="Pfam" id="PF02620">
    <property type="entry name" value="YceD"/>
    <property type="match status" value="1"/>
</dbReference>
<protein>
    <recommendedName>
        <fullName evidence="3">DUF177 domain-containing protein</fullName>
    </recommendedName>
</protein>
<sequence>MHEFSLRKTEKRKDGFMRDKQGDKALFRIQINGITGDENQYHFDIDNQLFEQYPEEEIKQAKASAEVVLFKRPNVTEMDISIKGFVALTCDRCLSEFNYNFELSETAILKEAGKNQDNEINIIIFEPEKGEIELDQYFYDMIMTALPIQRVHEDEEDCDQDMIERIEENKKKGGDIDPRWNGLKDLI</sequence>
<evidence type="ECO:0008006" key="3">
    <source>
        <dbReference type="Google" id="ProtNLM"/>
    </source>
</evidence>
<keyword evidence="2" id="KW-1185">Reference proteome</keyword>
<gene>
    <name evidence="1" type="ORF">L21SP5_02048</name>
</gene>
<evidence type="ECO:0000313" key="1">
    <source>
        <dbReference type="EMBL" id="ALO15687.1"/>
    </source>
</evidence>
<dbReference type="STRING" id="1307839.L21SP5_02048"/>
<reference evidence="1 2" key="1">
    <citation type="submission" date="2015-11" db="EMBL/GenBank/DDBJ databases">
        <title>Description and complete genome sequence of a novel strain predominating in hypersaline microbial mats and representing a new family of the Bacteriodetes phylum.</title>
        <authorList>
            <person name="Spring S."/>
            <person name="Bunk B."/>
            <person name="Sproer C."/>
            <person name="Klenk H.-P."/>
        </authorList>
    </citation>
    <scope>NUCLEOTIDE SEQUENCE [LARGE SCALE GENOMIC DNA]</scope>
    <source>
        <strain evidence="1 2">L21-Spi-D4</strain>
    </source>
</reference>
<proteinExistence type="predicted"/>
<organism evidence="1 2">
    <name type="scientific">Salinivirga cyanobacteriivorans</name>
    <dbReference type="NCBI Taxonomy" id="1307839"/>
    <lineage>
        <taxon>Bacteria</taxon>
        <taxon>Pseudomonadati</taxon>
        <taxon>Bacteroidota</taxon>
        <taxon>Bacteroidia</taxon>
        <taxon>Bacteroidales</taxon>
        <taxon>Salinivirgaceae</taxon>
        <taxon>Salinivirga</taxon>
    </lineage>
</organism>
<dbReference type="AlphaFoldDB" id="A0A0S2I089"/>
<dbReference type="KEGG" id="blq:L21SP5_02048"/>